<dbReference type="WBParaSite" id="nRc.2.0.1.t03025-RA">
    <property type="protein sequence ID" value="nRc.2.0.1.t03025-RA"/>
    <property type="gene ID" value="nRc.2.0.1.g03025"/>
</dbReference>
<keyword evidence="1" id="KW-1185">Reference proteome</keyword>
<dbReference type="AlphaFoldDB" id="A0A915HNF9"/>
<sequence>MTKPQPTSDQEIDMEDWIFPSEAKGLRPRMNEPDDQVEKIIPKWEDRFSEDGRESNLKE</sequence>
<reference evidence="2" key="1">
    <citation type="submission" date="2022-11" db="UniProtKB">
        <authorList>
            <consortium name="WormBaseParasite"/>
        </authorList>
    </citation>
    <scope>IDENTIFICATION</scope>
</reference>
<name>A0A915HNF9_ROMCU</name>
<organism evidence="1 2">
    <name type="scientific">Romanomermis culicivorax</name>
    <name type="common">Nematode worm</name>
    <dbReference type="NCBI Taxonomy" id="13658"/>
    <lineage>
        <taxon>Eukaryota</taxon>
        <taxon>Metazoa</taxon>
        <taxon>Ecdysozoa</taxon>
        <taxon>Nematoda</taxon>
        <taxon>Enoplea</taxon>
        <taxon>Dorylaimia</taxon>
        <taxon>Mermithida</taxon>
        <taxon>Mermithoidea</taxon>
        <taxon>Mermithidae</taxon>
        <taxon>Romanomermis</taxon>
    </lineage>
</organism>
<dbReference type="Proteomes" id="UP000887565">
    <property type="component" value="Unplaced"/>
</dbReference>
<evidence type="ECO:0000313" key="1">
    <source>
        <dbReference type="Proteomes" id="UP000887565"/>
    </source>
</evidence>
<proteinExistence type="predicted"/>
<protein>
    <submittedName>
        <fullName evidence="2">Uncharacterized protein</fullName>
    </submittedName>
</protein>
<evidence type="ECO:0000313" key="2">
    <source>
        <dbReference type="WBParaSite" id="nRc.2.0.1.t03025-RA"/>
    </source>
</evidence>
<accession>A0A915HNF9</accession>